<organism evidence="4 5">
    <name type="scientific">Castellaniella daejeonensis</name>
    <dbReference type="NCBI Taxonomy" id="659013"/>
    <lineage>
        <taxon>Bacteria</taxon>
        <taxon>Pseudomonadati</taxon>
        <taxon>Pseudomonadota</taxon>
        <taxon>Betaproteobacteria</taxon>
        <taxon>Burkholderiales</taxon>
        <taxon>Alcaligenaceae</taxon>
        <taxon>Castellaniella</taxon>
    </lineage>
</organism>
<evidence type="ECO:0000256" key="2">
    <source>
        <dbReference type="ARBA" id="ARBA00007703"/>
    </source>
</evidence>
<comment type="similarity">
    <text evidence="2">Belongs to the FlgN family.</text>
</comment>
<reference evidence="4 5" key="1">
    <citation type="journal article" date="2019" name="Int. J. Syst. Evol. Microbiol.">
        <title>The Global Catalogue of Microorganisms (GCM) 10K type strain sequencing project: providing services to taxonomists for standard genome sequencing and annotation.</title>
        <authorList>
            <consortium name="The Broad Institute Genomics Platform"/>
            <consortium name="The Broad Institute Genome Sequencing Center for Infectious Disease"/>
            <person name="Wu L."/>
            <person name="Ma J."/>
        </authorList>
    </citation>
    <scope>NUCLEOTIDE SEQUENCE [LARGE SCALE GENOMIC DNA]</scope>
    <source>
        <strain evidence="4 5">JCM 16240</strain>
    </source>
</reference>
<dbReference type="Pfam" id="PF05130">
    <property type="entry name" value="FlgN"/>
    <property type="match status" value="1"/>
</dbReference>
<protein>
    <recommendedName>
        <fullName evidence="6">Flagellar protein FlgN</fullName>
    </recommendedName>
</protein>
<evidence type="ECO:0000313" key="4">
    <source>
        <dbReference type="EMBL" id="GAA0221948.1"/>
    </source>
</evidence>
<dbReference type="RefSeq" id="WP_325123723.1">
    <property type="nucleotide sequence ID" value="NZ_BAAAFN010000007.1"/>
</dbReference>
<proteinExistence type="inferred from homology"/>
<accession>A0ABN0THN1</accession>
<gene>
    <name evidence="4" type="ORF">GCM10009125_08780</name>
</gene>
<dbReference type="InterPro" id="IPR007809">
    <property type="entry name" value="FlgN-like"/>
</dbReference>
<name>A0ABN0THN1_9BURK</name>
<comment type="function">
    <text evidence="1">Required for the efficient initiation of filament assembly.</text>
</comment>
<dbReference type="SUPFAM" id="SSF140566">
    <property type="entry name" value="FlgN-like"/>
    <property type="match status" value="1"/>
</dbReference>
<sequence length="145" mass="16231">MSLADTLLQCVQAQSALLDEFIQALEAESASLLDEPSNLTLAELTLRKNDYAERLSLLDRDRVRLLGELGQADDAAGIDAVCAVHPELRTAFDALFERVGRASRLNRDNGQVLRTFMEHNQRALDTLHSLISQDLYDARGRLRRP</sequence>
<dbReference type="Gene3D" id="1.20.58.300">
    <property type="entry name" value="FlgN-like"/>
    <property type="match status" value="1"/>
</dbReference>
<evidence type="ECO:0000256" key="3">
    <source>
        <dbReference type="ARBA" id="ARBA00022795"/>
    </source>
</evidence>
<evidence type="ECO:0008006" key="6">
    <source>
        <dbReference type="Google" id="ProtNLM"/>
    </source>
</evidence>
<evidence type="ECO:0000313" key="5">
    <source>
        <dbReference type="Proteomes" id="UP001501176"/>
    </source>
</evidence>
<keyword evidence="3" id="KW-1005">Bacterial flagellum biogenesis</keyword>
<comment type="caution">
    <text evidence="4">The sequence shown here is derived from an EMBL/GenBank/DDBJ whole genome shotgun (WGS) entry which is preliminary data.</text>
</comment>
<dbReference type="Proteomes" id="UP001501176">
    <property type="component" value="Unassembled WGS sequence"/>
</dbReference>
<dbReference type="EMBL" id="BAAAFN010000007">
    <property type="protein sequence ID" value="GAA0221948.1"/>
    <property type="molecule type" value="Genomic_DNA"/>
</dbReference>
<evidence type="ECO:0000256" key="1">
    <source>
        <dbReference type="ARBA" id="ARBA00002397"/>
    </source>
</evidence>
<keyword evidence="5" id="KW-1185">Reference proteome</keyword>
<dbReference type="InterPro" id="IPR036679">
    <property type="entry name" value="FlgN-like_sf"/>
</dbReference>